<dbReference type="Ensembl" id="ENSPCET00000006793.1">
    <property type="protein sequence ID" value="ENSPCEP00000006554.1"/>
    <property type="gene ID" value="ENSPCEG00000005295.1"/>
</dbReference>
<evidence type="ECO:0000259" key="6">
    <source>
        <dbReference type="Pfam" id="PF12894"/>
    </source>
</evidence>
<feature type="compositionally biased region" description="Basic and acidic residues" evidence="4">
    <location>
        <begin position="353"/>
        <end position="363"/>
    </location>
</feature>
<keyword evidence="1 3" id="KW-0853">WD repeat</keyword>
<evidence type="ECO:0000256" key="3">
    <source>
        <dbReference type="PROSITE-ProRule" id="PRU00221"/>
    </source>
</evidence>
<evidence type="ECO:0000313" key="8">
    <source>
        <dbReference type="Proteomes" id="UP000694393"/>
    </source>
</evidence>
<feature type="compositionally biased region" description="Basic and acidic residues" evidence="4">
    <location>
        <begin position="555"/>
        <end position="567"/>
    </location>
</feature>
<dbReference type="Pfam" id="PF00400">
    <property type="entry name" value="WD40"/>
    <property type="match status" value="2"/>
</dbReference>
<accession>A0A8C8RJ18</accession>
<dbReference type="InterPro" id="IPR051242">
    <property type="entry name" value="WD-EF-hand_domain"/>
</dbReference>
<feature type="chain" id="PRO_5034513301" description="Anaphase-promoting complex subunit 4-like WD40 domain-containing protein" evidence="5">
    <location>
        <begin position="25"/>
        <end position="605"/>
    </location>
</feature>
<feature type="region of interest" description="Disordered" evidence="4">
    <location>
        <begin position="346"/>
        <end position="378"/>
    </location>
</feature>
<dbReference type="Gene3D" id="2.130.10.10">
    <property type="entry name" value="YVTN repeat-like/Quinoprotein amine dehydrogenase"/>
    <property type="match status" value="2"/>
</dbReference>
<dbReference type="PROSITE" id="PS00678">
    <property type="entry name" value="WD_REPEATS_1"/>
    <property type="match status" value="3"/>
</dbReference>
<keyword evidence="2" id="KW-0677">Repeat</keyword>
<feature type="repeat" description="WD" evidence="3">
    <location>
        <begin position="138"/>
        <end position="179"/>
    </location>
</feature>
<feature type="repeat" description="WD" evidence="3">
    <location>
        <begin position="2"/>
        <end position="43"/>
    </location>
</feature>
<name>A0A8C8RJ18_9SAUR</name>
<dbReference type="InterPro" id="IPR001680">
    <property type="entry name" value="WD40_rpt"/>
</dbReference>
<reference evidence="7" key="1">
    <citation type="submission" date="2025-08" db="UniProtKB">
        <authorList>
            <consortium name="Ensembl"/>
        </authorList>
    </citation>
    <scope>IDENTIFICATION</scope>
</reference>
<dbReference type="InterPro" id="IPR015943">
    <property type="entry name" value="WD40/YVTN_repeat-like_dom_sf"/>
</dbReference>
<sequence length="605" mass="67752">MLATHAAPLCGALYSAFFHQVVTGCDDSTVAVWDVETGTKHLLISNAHGNEEITCMALDNSQHRLITAARNGTIKVWNIQNGHIIHQLEVVEEAEITGLVALWDQTLLTVGWNQKIVLYDFCEPGTLYVPAKPSWKGGQLHKGDILAVEYCPSLGLLASATFDGEIIVWNVESQSVYLYLRQTPPERSYSPVDKLLFLQHRSTDEVLKETAILISSDGGNLHWWSVLGEQREFGFYYAPVKDEVSVTGLSANLINSVLVSGDTCGFIQVWDISDYGLSPKSQGSLKKPPLLCSWRGHSSTVVSVKHFMFNSDSFILSGSSDKSARLWTPDGKFVGTFGQEKRWDLKNPSTFAHPKDPWSDRKEIRKKRTPTKQPAYTDGLLISSGEPLRKVAGETEEKINQKINGQRTEEQREQLQECQLPHPDGARQSTSPSQISVEDTVQSCLTTPQLLTSTSNQRKHEYQSLFRHHLEDDLVRRITGRKARRRVFGAINANKFNRFGTLCSPFHALVTPEMQKLTLPQDLPMSPRMLSHGIVCTTESDLRSLPLTFPELDVEKTEEPSLSERKKSSAHMKTPLLPPLVKHTRASLSHSKNVKSCRFPSQFPQ</sequence>
<keyword evidence="8" id="KW-1185">Reference proteome</keyword>
<dbReference type="InterPro" id="IPR020472">
    <property type="entry name" value="WD40_PAC1"/>
</dbReference>
<dbReference type="Proteomes" id="UP000694393">
    <property type="component" value="Unplaced"/>
</dbReference>
<evidence type="ECO:0000256" key="1">
    <source>
        <dbReference type="ARBA" id="ARBA00022574"/>
    </source>
</evidence>
<evidence type="ECO:0000256" key="4">
    <source>
        <dbReference type="SAM" id="MobiDB-lite"/>
    </source>
</evidence>
<dbReference type="InterPro" id="IPR019775">
    <property type="entry name" value="WD40_repeat_CS"/>
</dbReference>
<evidence type="ECO:0000256" key="5">
    <source>
        <dbReference type="SAM" id="SignalP"/>
    </source>
</evidence>
<organism evidence="7 8">
    <name type="scientific">Pelusios castaneus</name>
    <name type="common">West African mud turtle</name>
    <dbReference type="NCBI Taxonomy" id="367368"/>
    <lineage>
        <taxon>Eukaryota</taxon>
        <taxon>Metazoa</taxon>
        <taxon>Chordata</taxon>
        <taxon>Craniata</taxon>
        <taxon>Vertebrata</taxon>
        <taxon>Euteleostomi</taxon>
        <taxon>Archelosauria</taxon>
        <taxon>Testudinata</taxon>
        <taxon>Testudines</taxon>
        <taxon>Pleurodira</taxon>
        <taxon>Pelomedusidae</taxon>
        <taxon>Pelusios</taxon>
    </lineage>
</organism>
<dbReference type="SUPFAM" id="SSF50978">
    <property type="entry name" value="WD40 repeat-like"/>
    <property type="match status" value="1"/>
</dbReference>
<protein>
    <recommendedName>
        <fullName evidence="6">Anaphase-promoting complex subunit 4-like WD40 domain-containing protein</fullName>
    </recommendedName>
</protein>
<dbReference type="PROSITE" id="PS50082">
    <property type="entry name" value="WD_REPEATS_2"/>
    <property type="match status" value="3"/>
</dbReference>
<dbReference type="Pfam" id="PF12894">
    <property type="entry name" value="ANAPC4_WD40"/>
    <property type="match status" value="1"/>
</dbReference>
<feature type="region of interest" description="Disordered" evidence="4">
    <location>
        <begin position="555"/>
        <end position="605"/>
    </location>
</feature>
<reference evidence="7" key="2">
    <citation type="submission" date="2025-09" db="UniProtKB">
        <authorList>
            <consortium name="Ensembl"/>
        </authorList>
    </citation>
    <scope>IDENTIFICATION</scope>
</reference>
<proteinExistence type="predicted"/>
<dbReference type="PANTHER" id="PTHR44324">
    <property type="entry name" value="WD40 REPEAT DOMAIN 95"/>
    <property type="match status" value="1"/>
</dbReference>
<dbReference type="PANTHER" id="PTHR44324:SF3">
    <property type="entry name" value="WD REPEAT-CONTAINING PROTEIN 49-LIKE"/>
    <property type="match status" value="1"/>
</dbReference>
<keyword evidence="5" id="KW-0732">Signal</keyword>
<evidence type="ECO:0000256" key="2">
    <source>
        <dbReference type="ARBA" id="ARBA00022737"/>
    </source>
</evidence>
<dbReference type="AlphaFoldDB" id="A0A8C8RJ18"/>
<evidence type="ECO:0000313" key="7">
    <source>
        <dbReference type="Ensembl" id="ENSPCEP00000006554.1"/>
    </source>
</evidence>
<dbReference type="InterPro" id="IPR036322">
    <property type="entry name" value="WD40_repeat_dom_sf"/>
</dbReference>
<dbReference type="InterPro" id="IPR024977">
    <property type="entry name" value="Apc4-like_WD40_dom"/>
</dbReference>
<dbReference type="PRINTS" id="PR00320">
    <property type="entry name" value="GPROTEINBRPT"/>
</dbReference>
<dbReference type="SMART" id="SM00320">
    <property type="entry name" value="WD40"/>
    <property type="match status" value="6"/>
</dbReference>
<feature type="signal peptide" evidence="5">
    <location>
        <begin position="1"/>
        <end position="24"/>
    </location>
</feature>
<feature type="domain" description="Anaphase-promoting complex subunit 4-like WD40" evidence="6">
    <location>
        <begin position="32"/>
        <end position="99"/>
    </location>
</feature>
<feature type="repeat" description="WD" evidence="3">
    <location>
        <begin position="46"/>
        <end position="87"/>
    </location>
</feature>
<dbReference type="PROSITE" id="PS50294">
    <property type="entry name" value="WD_REPEATS_REGION"/>
    <property type="match status" value="1"/>
</dbReference>